<name>A0A2U2HDT3_9BURK</name>
<dbReference type="GO" id="GO:0009636">
    <property type="term" value="P:response to toxic substance"/>
    <property type="evidence" value="ECO:0007669"/>
    <property type="project" value="TreeGrafter"/>
</dbReference>
<keyword evidence="1" id="KW-0472">Membrane</keyword>
<sequence>MKKANLLLCGLMILASLAITLAFYPQLPEQMPVHWGADGEVDGWGPRWTVFLMGPGLMTLMALLFAVLPKLSPKRFEVASFEAVYGYVAVLVTALAGYFQAMAIWAALSPQLDMRNAVLGGVALLIGLIGNVMGKVRRNFWLGIRTPWTLSNERVWYATHRLAGKLMVGSALACGVAMIAGAPMLVGVVLLSMGALIPAAYSRVYYKRLEKAGELHAP</sequence>
<organism evidence="3 4">
    <name type="scientific">Massilia glaciei</name>
    <dbReference type="NCBI Taxonomy" id="1524097"/>
    <lineage>
        <taxon>Bacteria</taxon>
        <taxon>Pseudomonadati</taxon>
        <taxon>Pseudomonadota</taxon>
        <taxon>Betaproteobacteria</taxon>
        <taxon>Burkholderiales</taxon>
        <taxon>Oxalobacteraceae</taxon>
        <taxon>Telluria group</taxon>
        <taxon>Massilia</taxon>
    </lineage>
</organism>
<protein>
    <submittedName>
        <fullName evidence="3">DUF1648 domain-containing protein</fullName>
    </submittedName>
</protein>
<feature type="transmembrane region" description="Helical" evidence="1">
    <location>
        <begin position="46"/>
        <end position="68"/>
    </location>
</feature>
<dbReference type="OrthoDB" id="9808690at2"/>
<comment type="caution">
    <text evidence="3">The sequence shown here is derived from an EMBL/GenBank/DDBJ whole genome shotgun (WGS) entry which is preliminary data.</text>
</comment>
<proteinExistence type="predicted"/>
<dbReference type="Pfam" id="PF13630">
    <property type="entry name" value="SdpI"/>
    <property type="match status" value="1"/>
</dbReference>
<feature type="transmembrane region" description="Helical" evidence="1">
    <location>
        <begin position="84"/>
        <end position="108"/>
    </location>
</feature>
<dbReference type="PANTHER" id="PTHR37810:SF5">
    <property type="entry name" value="IMMUNITY PROTEIN SDPI"/>
    <property type="match status" value="1"/>
</dbReference>
<feature type="transmembrane region" description="Helical" evidence="1">
    <location>
        <begin position="184"/>
        <end position="201"/>
    </location>
</feature>
<dbReference type="InterPro" id="IPR025962">
    <property type="entry name" value="SdpI/YhfL"/>
</dbReference>
<accession>A0A2U2HDT3</accession>
<dbReference type="RefSeq" id="WP_106760053.1">
    <property type="nucleotide sequence ID" value="NZ_PXWF02000313.1"/>
</dbReference>
<evidence type="ECO:0000256" key="1">
    <source>
        <dbReference type="SAM" id="Phobius"/>
    </source>
</evidence>
<dbReference type="PIRSF" id="PIRSF038959">
    <property type="entry name" value="SdpI"/>
    <property type="match status" value="1"/>
</dbReference>
<reference evidence="3 4" key="1">
    <citation type="submission" date="2018-04" db="EMBL/GenBank/DDBJ databases">
        <title>Massilia violaceinigra sp. nov., a novel purple-pigmented bacterium isolated from Tianshan glacier, Xinjiang, China.</title>
        <authorList>
            <person name="Wang H."/>
        </authorList>
    </citation>
    <scope>NUCLEOTIDE SEQUENCE [LARGE SCALE GENOMIC DNA]</scope>
    <source>
        <strain evidence="3 4">B448-2</strain>
    </source>
</reference>
<keyword evidence="1" id="KW-1133">Transmembrane helix</keyword>
<dbReference type="PANTHER" id="PTHR37810">
    <property type="entry name" value="IMMUNITY PROTEIN SDPI"/>
    <property type="match status" value="1"/>
</dbReference>
<evidence type="ECO:0000313" key="4">
    <source>
        <dbReference type="Proteomes" id="UP000241421"/>
    </source>
</evidence>
<feature type="transmembrane region" description="Helical" evidence="1">
    <location>
        <begin position="114"/>
        <end position="134"/>
    </location>
</feature>
<dbReference type="InterPro" id="IPR012867">
    <property type="entry name" value="DUF1648"/>
</dbReference>
<keyword evidence="1" id="KW-0812">Transmembrane</keyword>
<dbReference type="EMBL" id="PXWF02000313">
    <property type="protein sequence ID" value="PWF41340.1"/>
    <property type="molecule type" value="Genomic_DNA"/>
</dbReference>
<evidence type="ECO:0000259" key="2">
    <source>
        <dbReference type="Pfam" id="PF07853"/>
    </source>
</evidence>
<dbReference type="AlphaFoldDB" id="A0A2U2HDT3"/>
<keyword evidence="4" id="KW-1185">Reference proteome</keyword>
<dbReference type="Proteomes" id="UP000241421">
    <property type="component" value="Unassembled WGS sequence"/>
</dbReference>
<dbReference type="Pfam" id="PF07853">
    <property type="entry name" value="DUF1648"/>
    <property type="match status" value="1"/>
</dbReference>
<dbReference type="InterPro" id="IPR026272">
    <property type="entry name" value="SdpI"/>
</dbReference>
<feature type="domain" description="DUF1648" evidence="2">
    <location>
        <begin position="11"/>
        <end position="58"/>
    </location>
</feature>
<gene>
    <name evidence="3" type="ORF">C7C56_024945</name>
</gene>
<evidence type="ECO:0000313" key="3">
    <source>
        <dbReference type="EMBL" id="PWF41340.1"/>
    </source>
</evidence>
<feature type="transmembrane region" description="Helical" evidence="1">
    <location>
        <begin position="155"/>
        <end position="178"/>
    </location>
</feature>